<keyword evidence="5" id="KW-0406">Ion transport</keyword>
<organism evidence="8 9">
    <name type="scientific">Phlebotomus papatasi</name>
    <name type="common">Sandfly</name>
    <dbReference type="NCBI Taxonomy" id="29031"/>
    <lineage>
        <taxon>Eukaryota</taxon>
        <taxon>Metazoa</taxon>
        <taxon>Ecdysozoa</taxon>
        <taxon>Arthropoda</taxon>
        <taxon>Hexapoda</taxon>
        <taxon>Insecta</taxon>
        <taxon>Pterygota</taxon>
        <taxon>Neoptera</taxon>
        <taxon>Endopterygota</taxon>
        <taxon>Diptera</taxon>
        <taxon>Nematocera</taxon>
        <taxon>Psychodoidea</taxon>
        <taxon>Psychodidae</taxon>
        <taxon>Phlebotomus</taxon>
        <taxon>Phlebotomus</taxon>
    </lineage>
</organism>
<dbReference type="InterPro" id="IPR013518">
    <property type="entry name" value="K_chnl_inward-rec_Kir_cyto"/>
</dbReference>
<keyword evidence="5" id="KW-0407">Ion channel</keyword>
<name>A0A1B0D9F8_PHLPP</name>
<keyword evidence="4" id="KW-0472">Membrane</keyword>
<dbReference type="GO" id="GO:0005886">
    <property type="term" value="C:plasma membrane"/>
    <property type="evidence" value="ECO:0007669"/>
    <property type="project" value="TreeGrafter"/>
</dbReference>
<dbReference type="PANTHER" id="PTHR11767">
    <property type="entry name" value="INWARD RECTIFIER POTASSIUM CHANNEL"/>
    <property type="match status" value="1"/>
</dbReference>
<dbReference type="PRINTS" id="PR01320">
    <property type="entry name" value="KIRCHANNEL"/>
</dbReference>
<reference evidence="8" key="1">
    <citation type="submission" date="2022-08" db="UniProtKB">
        <authorList>
            <consortium name="EnsemblMetazoa"/>
        </authorList>
    </citation>
    <scope>IDENTIFICATION</scope>
    <source>
        <strain evidence="8">Israel</strain>
    </source>
</reference>
<evidence type="ECO:0000259" key="7">
    <source>
        <dbReference type="Pfam" id="PF17655"/>
    </source>
</evidence>
<dbReference type="InterPro" id="IPR016449">
    <property type="entry name" value="K_chnl_inward-rec_Kir"/>
</dbReference>
<evidence type="ECO:0000313" key="9">
    <source>
        <dbReference type="Proteomes" id="UP000092462"/>
    </source>
</evidence>
<dbReference type="Proteomes" id="UP000092462">
    <property type="component" value="Unassembled WGS sequence"/>
</dbReference>
<dbReference type="VEuPathDB" id="VectorBase:PPAPM1_007208"/>
<dbReference type="Gene3D" id="2.60.40.1400">
    <property type="entry name" value="G protein-activated inward rectifier potassium channel 1"/>
    <property type="match status" value="1"/>
</dbReference>
<protein>
    <submittedName>
        <fullName evidence="8">Uncharacterized protein</fullName>
    </submittedName>
</protein>
<dbReference type="InterPro" id="IPR041647">
    <property type="entry name" value="IRK_C"/>
</dbReference>
<dbReference type="InterPro" id="IPR040445">
    <property type="entry name" value="Kir_TM"/>
</dbReference>
<keyword evidence="9" id="KW-1185">Reference proteome</keyword>
<keyword evidence="5" id="KW-0851">Voltage-gated channel</keyword>
<sequence>MSKSWKSDKSSQRDQEVNLLNYKGHRPSVAIRRQRPRAILKSGDCNVLQHNLSRHQLKFLQDIFTTLVDLQWRLVLLIFALSFLLSWLFFAFMFWLIALTHGDLDELHLPPMQEINGWKPCVLNIYSFTSCFLFSLESQHTIGYGVRATTEECPEAVFVTCMQAICGVLVQAFMAGIVFAKLTRPKSRCQTLLFSKNAIIGQRDGELRLMFRVGDMREKSHIIGANIRAQLIQTKVSPEGVAQFPAQDSPF</sequence>
<dbReference type="PANTHER" id="PTHR11767:SF113">
    <property type="entry name" value="INWARDLY RECTIFYING POTASSIUM CHANNEL 2, ISOFORM D"/>
    <property type="match status" value="1"/>
</dbReference>
<keyword evidence="3" id="KW-1133">Transmembrane helix</keyword>
<evidence type="ECO:0000256" key="3">
    <source>
        <dbReference type="ARBA" id="ARBA00022989"/>
    </source>
</evidence>
<dbReference type="Pfam" id="PF17655">
    <property type="entry name" value="IRK_C"/>
    <property type="match status" value="1"/>
</dbReference>
<proteinExistence type="inferred from homology"/>
<accession>A0A1B0D9F8</accession>
<dbReference type="Pfam" id="PF01007">
    <property type="entry name" value="IRK"/>
    <property type="match status" value="1"/>
</dbReference>
<dbReference type="GO" id="GO:0034702">
    <property type="term" value="C:monoatomic ion channel complex"/>
    <property type="evidence" value="ECO:0007669"/>
    <property type="project" value="UniProtKB-KW"/>
</dbReference>
<evidence type="ECO:0000259" key="6">
    <source>
        <dbReference type="Pfam" id="PF01007"/>
    </source>
</evidence>
<evidence type="ECO:0000256" key="4">
    <source>
        <dbReference type="ARBA" id="ARBA00023136"/>
    </source>
</evidence>
<evidence type="ECO:0000256" key="2">
    <source>
        <dbReference type="ARBA" id="ARBA00022692"/>
    </source>
</evidence>
<dbReference type="Gene3D" id="1.10.287.70">
    <property type="match status" value="1"/>
</dbReference>
<keyword evidence="5" id="KW-0630">Potassium</keyword>
<dbReference type="VEuPathDB" id="VectorBase:PPAI004270"/>
<evidence type="ECO:0000256" key="1">
    <source>
        <dbReference type="ARBA" id="ARBA00004141"/>
    </source>
</evidence>
<dbReference type="SUPFAM" id="SSF81324">
    <property type="entry name" value="Voltage-gated potassium channels"/>
    <property type="match status" value="1"/>
</dbReference>
<feature type="domain" description="Potassium channel inwardly rectifying transmembrane" evidence="6">
    <location>
        <begin position="40"/>
        <end position="185"/>
    </location>
</feature>
<dbReference type="AlphaFoldDB" id="A0A1B0D9F8"/>
<keyword evidence="5" id="KW-0813">Transport</keyword>
<keyword evidence="2 5" id="KW-0812">Transmembrane</keyword>
<dbReference type="GO" id="GO:0034765">
    <property type="term" value="P:regulation of monoatomic ion transmembrane transport"/>
    <property type="evidence" value="ECO:0007669"/>
    <property type="project" value="TreeGrafter"/>
</dbReference>
<comment type="similarity">
    <text evidence="5">Belongs to the inward rectifier-type potassium channel (TC 1.A.2.1) family.</text>
</comment>
<evidence type="ECO:0000256" key="5">
    <source>
        <dbReference type="RuleBase" id="RU003822"/>
    </source>
</evidence>
<comment type="subcellular location">
    <subcellularLocation>
        <location evidence="1 5">Membrane</location>
        <topology evidence="1 5">Multi-pass membrane protein</topology>
    </subcellularLocation>
</comment>
<feature type="domain" description="Inward rectifier potassium channel C-terminal" evidence="7">
    <location>
        <begin position="192"/>
        <end position="240"/>
    </location>
</feature>
<evidence type="ECO:0000313" key="8">
    <source>
        <dbReference type="EnsemblMetazoa" id="PPAI004270-PA"/>
    </source>
</evidence>
<dbReference type="EMBL" id="AJVK01028198">
    <property type="status" value="NOT_ANNOTATED_CDS"/>
    <property type="molecule type" value="Genomic_DNA"/>
</dbReference>
<dbReference type="FunFam" id="1.10.287.70:FF:000078">
    <property type="entry name" value="Putative Inward rectifier potassium channel"/>
    <property type="match status" value="1"/>
</dbReference>
<dbReference type="EnsemblMetazoa" id="PPAI004270-RA">
    <property type="protein sequence ID" value="PPAI004270-PA"/>
    <property type="gene ID" value="PPAI004270"/>
</dbReference>
<keyword evidence="5" id="KW-0633">Potassium transport</keyword>
<dbReference type="GO" id="GO:0005242">
    <property type="term" value="F:inward rectifier potassium channel activity"/>
    <property type="evidence" value="ECO:0007669"/>
    <property type="project" value="InterPro"/>
</dbReference>
<dbReference type="GO" id="GO:1990573">
    <property type="term" value="P:potassium ion import across plasma membrane"/>
    <property type="evidence" value="ECO:0007669"/>
    <property type="project" value="TreeGrafter"/>
</dbReference>